<feature type="compositionally biased region" description="Basic and acidic residues" evidence="1">
    <location>
        <begin position="21"/>
        <end position="30"/>
    </location>
</feature>
<sequence>MFSRAESDGGCENDGQGNGRKFYERPESRIPESLRQISLQVTAAVLEPCSSTVPLHTKTNPAAKVETTRGLYSVYRASSGRYINGRGGGPSRPQGEL</sequence>
<keyword evidence="3" id="KW-1185">Reference proteome</keyword>
<comment type="caution">
    <text evidence="2">The sequence shown here is derived from an EMBL/GenBank/DDBJ whole genome shotgun (WGS) entry which is preliminary data.</text>
</comment>
<dbReference type="EMBL" id="VVND01000036">
    <property type="protein sequence ID" value="KAA3157713.1"/>
    <property type="molecule type" value="Genomic_DNA"/>
</dbReference>
<evidence type="ECO:0000313" key="3">
    <source>
        <dbReference type="Proteomes" id="UP000324870"/>
    </source>
</evidence>
<name>A0ABQ6S0D7_9BACT</name>
<proteinExistence type="predicted"/>
<feature type="region of interest" description="Disordered" evidence="1">
    <location>
        <begin position="1"/>
        <end position="30"/>
    </location>
</feature>
<protein>
    <submittedName>
        <fullName evidence="2">Uncharacterized protein</fullName>
    </submittedName>
</protein>
<evidence type="ECO:0000313" key="2">
    <source>
        <dbReference type="EMBL" id="KAA3157713.1"/>
    </source>
</evidence>
<organism evidence="2 3">
    <name type="scientific">Alistipes finegoldii</name>
    <dbReference type="NCBI Taxonomy" id="214856"/>
    <lineage>
        <taxon>Bacteria</taxon>
        <taxon>Pseudomonadati</taxon>
        <taxon>Bacteroidota</taxon>
        <taxon>Bacteroidia</taxon>
        <taxon>Bacteroidales</taxon>
        <taxon>Rikenellaceae</taxon>
        <taxon>Alistipes</taxon>
    </lineage>
</organism>
<gene>
    <name evidence="2" type="ORF">F2A26_13965</name>
</gene>
<dbReference type="Proteomes" id="UP000324870">
    <property type="component" value="Unassembled WGS sequence"/>
</dbReference>
<reference evidence="2 3" key="1">
    <citation type="journal article" date="2019" name="Nat. Med.">
        <title>A library of human gut bacterial isolates paired with longitudinal multiomics data enables mechanistic microbiome research.</title>
        <authorList>
            <person name="Poyet M."/>
            <person name="Groussin M."/>
            <person name="Gibbons S.M."/>
            <person name="Avila-Pacheco J."/>
            <person name="Jiang X."/>
            <person name="Kearney S.M."/>
            <person name="Perrotta A.R."/>
            <person name="Berdy B."/>
            <person name="Zhao S."/>
            <person name="Lieberman T.D."/>
            <person name="Swanson P.K."/>
            <person name="Smith M."/>
            <person name="Roesemann S."/>
            <person name="Alexander J.E."/>
            <person name="Rich S.A."/>
            <person name="Livny J."/>
            <person name="Vlamakis H."/>
            <person name="Clish C."/>
            <person name="Bullock K."/>
            <person name="Deik A."/>
            <person name="Scott J."/>
            <person name="Pierce K.A."/>
            <person name="Xavier R.J."/>
            <person name="Alm E.J."/>
        </authorList>
    </citation>
    <scope>NUCLEOTIDE SEQUENCE [LARGE SCALE GENOMIC DNA]</scope>
    <source>
        <strain evidence="2 3">BIOML-A1</strain>
    </source>
</reference>
<accession>A0ABQ6S0D7</accession>
<evidence type="ECO:0000256" key="1">
    <source>
        <dbReference type="SAM" id="MobiDB-lite"/>
    </source>
</evidence>